<proteinExistence type="predicted"/>
<accession>A0A6J8AM44</accession>
<evidence type="ECO:0000313" key="5">
    <source>
        <dbReference type="Proteomes" id="UP000507470"/>
    </source>
</evidence>
<evidence type="ECO:0000313" key="4">
    <source>
        <dbReference type="EMBL" id="CAC5370190.1"/>
    </source>
</evidence>
<dbReference type="Proteomes" id="UP000507470">
    <property type="component" value="Unassembled WGS sequence"/>
</dbReference>
<keyword evidence="3" id="KW-0732">Signal</keyword>
<dbReference type="AlphaFoldDB" id="A0A6J8AM44"/>
<keyword evidence="5" id="KW-1185">Reference proteome</keyword>
<feature type="chain" id="PRO_5026898323" evidence="3">
    <location>
        <begin position="24"/>
        <end position="243"/>
    </location>
</feature>
<evidence type="ECO:0000256" key="1">
    <source>
        <dbReference type="SAM" id="MobiDB-lite"/>
    </source>
</evidence>
<dbReference type="OrthoDB" id="10470478at2759"/>
<evidence type="ECO:0000256" key="2">
    <source>
        <dbReference type="SAM" id="Phobius"/>
    </source>
</evidence>
<dbReference type="EMBL" id="CACVKT020001654">
    <property type="protein sequence ID" value="CAC5370190.1"/>
    <property type="molecule type" value="Genomic_DNA"/>
</dbReference>
<keyword evidence="2" id="KW-0472">Membrane</keyword>
<feature type="transmembrane region" description="Helical" evidence="2">
    <location>
        <begin position="104"/>
        <end position="130"/>
    </location>
</feature>
<reference evidence="4 5" key="1">
    <citation type="submission" date="2020-06" db="EMBL/GenBank/DDBJ databases">
        <authorList>
            <person name="Li R."/>
            <person name="Bekaert M."/>
        </authorList>
    </citation>
    <scope>NUCLEOTIDE SEQUENCE [LARGE SCALE GENOMIC DNA]</scope>
    <source>
        <strain evidence="5">wild</strain>
    </source>
</reference>
<feature type="signal peptide" evidence="3">
    <location>
        <begin position="1"/>
        <end position="23"/>
    </location>
</feature>
<feature type="region of interest" description="Disordered" evidence="1">
    <location>
        <begin position="188"/>
        <end position="210"/>
    </location>
</feature>
<gene>
    <name evidence="4" type="ORF">MCOR_9129</name>
</gene>
<evidence type="ECO:0000256" key="3">
    <source>
        <dbReference type="SAM" id="SignalP"/>
    </source>
</evidence>
<keyword evidence="2" id="KW-1133">Transmembrane helix</keyword>
<organism evidence="4 5">
    <name type="scientific">Mytilus coruscus</name>
    <name type="common">Sea mussel</name>
    <dbReference type="NCBI Taxonomy" id="42192"/>
    <lineage>
        <taxon>Eukaryota</taxon>
        <taxon>Metazoa</taxon>
        <taxon>Spiralia</taxon>
        <taxon>Lophotrochozoa</taxon>
        <taxon>Mollusca</taxon>
        <taxon>Bivalvia</taxon>
        <taxon>Autobranchia</taxon>
        <taxon>Pteriomorphia</taxon>
        <taxon>Mytilida</taxon>
        <taxon>Mytiloidea</taxon>
        <taxon>Mytilidae</taxon>
        <taxon>Mytilinae</taxon>
        <taxon>Mytilus</taxon>
    </lineage>
</organism>
<protein>
    <submittedName>
        <fullName evidence="4">Uncharacterized protein</fullName>
    </submittedName>
</protein>
<name>A0A6J8AM44_MYTCO</name>
<keyword evidence="2" id="KW-0812">Transmembrane</keyword>
<sequence>MERNIVSAIVFLYICNLIFPSSAQKSWQTVCEYISPRSCYYCMIPKECCYVNGKWKCLATDGNFANGDWNILRNFGKYKRLTTKRPTTKVPTSRTGFLVGWRQIYTLIAVALGFIVLICLPIVSVCYFCCRYYVRGDSTKKLEYIRRIHQSRTLQPTNEQSQYRIIGLHNDNGNSAALIAYPKTQDGYRNDEERLDNSTLDNDPETNLPDETTYTATVNRPEYEDIINGNTAAIDSIIKGHTK</sequence>